<name>A0A2A2HFP3_9EURY</name>
<evidence type="ECO:0000313" key="4">
    <source>
        <dbReference type="Proteomes" id="UP000217528"/>
    </source>
</evidence>
<feature type="domain" description="TFIIB-type" evidence="1">
    <location>
        <begin position="5"/>
        <end position="35"/>
    </location>
</feature>
<dbReference type="InterPro" id="IPR013137">
    <property type="entry name" value="Znf_TFIIB"/>
</dbReference>
<dbReference type="Gene3D" id="2.20.25.10">
    <property type="match status" value="1"/>
</dbReference>
<proteinExistence type="predicted"/>
<dbReference type="RefSeq" id="WP_095607994.1">
    <property type="nucleotide sequence ID" value="NZ_LMVN01000002.1"/>
</dbReference>
<dbReference type="Proteomes" id="UP000217528">
    <property type="component" value="Unassembled WGS sequence"/>
</dbReference>
<dbReference type="Pfam" id="PF08271">
    <property type="entry name" value="Zn_Ribbon_TF"/>
    <property type="match status" value="1"/>
</dbReference>
<reference evidence="3 5" key="1">
    <citation type="submission" date="2016-04" db="EMBL/GenBank/DDBJ databases">
        <title>Genome sequence of Methanosphaera cuniculi DSM 4103.</title>
        <authorList>
            <person name="Poehlein A."/>
            <person name="Seedorf H."/>
            <person name="Daniel R."/>
        </authorList>
    </citation>
    <scope>NUCLEOTIDE SEQUENCE [LARGE SCALE GENOMIC DNA]</scope>
    <source>
        <strain evidence="3 5">DSM 4103</strain>
    </source>
</reference>
<dbReference type="Proteomes" id="UP000246004">
    <property type="component" value="Unassembled WGS sequence"/>
</dbReference>
<comment type="caution">
    <text evidence="2">The sequence shown here is derived from an EMBL/GenBank/DDBJ whole genome shotgun (WGS) entry which is preliminary data.</text>
</comment>
<evidence type="ECO:0000313" key="3">
    <source>
        <dbReference type="EMBL" id="PWL07729.1"/>
    </source>
</evidence>
<gene>
    <name evidence="2" type="ORF">ASJ82_01115</name>
    <name evidence="3" type="ORF">MSCUN_12600</name>
</gene>
<reference evidence="2 4" key="2">
    <citation type="journal article" date="2017" name="BMC Genomics">
        <title>Genomic analysis of methanogenic archaea reveals a shift towards energy conservation.</title>
        <authorList>
            <person name="Gilmore S.P."/>
            <person name="Henske J.K."/>
            <person name="Sexton J.A."/>
            <person name="Solomon K.V."/>
            <person name="Seppala S."/>
            <person name="Yoo J.I."/>
            <person name="Huyett L.M."/>
            <person name="Pressman A."/>
            <person name="Cogan J.Z."/>
            <person name="Kivenson V."/>
            <person name="Peng X."/>
            <person name="Tan Y."/>
            <person name="Valentine D.L."/>
            <person name="O'Malley M.A."/>
        </authorList>
    </citation>
    <scope>NUCLEOTIDE SEQUENCE [LARGE SCALE GENOMIC DNA]</scope>
    <source>
        <strain evidence="2 4">1R-7</strain>
    </source>
</reference>
<organism evidence="2 4">
    <name type="scientific">Methanosphaera cuniculi</name>
    <dbReference type="NCBI Taxonomy" id="1077256"/>
    <lineage>
        <taxon>Archaea</taxon>
        <taxon>Methanobacteriati</taxon>
        <taxon>Methanobacteriota</taxon>
        <taxon>Methanomada group</taxon>
        <taxon>Methanobacteria</taxon>
        <taxon>Methanobacteriales</taxon>
        <taxon>Methanobacteriaceae</taxon>
        <taxon>Methanosphaera</taxon>
    </lineage>
</organism>
<evidence type="ECO:0000259" key="1">
    <source>
        <dbReference type="Pfam" id="PF08271"/>
    </source>
</evidence>
<accession>A0A2A2HFP3</accession>
<protein>
    <submittedName>
        <fullName evidence="3">TFIIB zinc-binding protein</fullName>
    </submittedName>
</protein>
<dbReference type="AlphaFoldDB" id="A0A2A2HFP3"/>
<dbReference type="SUPFAM" id="SSF57783">
    <property type="entry name" value="Zinc beta-ribbon"/>
    <property type="match status" value="1"/>
</dbReference>
<keyword evidence="4" id="KW-1185">Reference proteome</keyword>
<evidence type="ECO:0000313" key="2">
    <source>
        <dbReference type="EMBL" id="PAV08094.1"/>
    </source>
</evidence>
<evidence type="ECO:0000313" key="5">
    <source>
        <dbReference type="Proteomes" id="UP000246004"/>
    </source>
</evidence>
<dbReference type="EMBL" id="LMVN01000002">
    <property type="protein sequence ID" value="PAV08094.1"/>
    <property type="molecule type" value="Genomic_DNA"/>
</dbReference>
<sequence>MEFIKCEECGGKLLFDVLHHEYYCKDCGLVVDEPYYLVDEHDFNPIRTRHDYWNWNDTPFLHKVGCKSWNNSSVYRQQRKNLCLRYIMSYLELNSDEKKFVYYILDHLTLKELHGNASCNTIYAGVCRYVLKCSRPLILRQFWYSTGIFRDVGLTARVFHVIENNIMSKISG</sequence>
<dbReference type="EMBL" id="LWMS01000044">
    <property type="protein sequence ID" value="PWL07729.1"/>
    <property type="molecule type" value="Genomic_DNA"/>
</dbReference>